<dbReference type="EMBL" id="RQFU01000016">
    <property type="protein sequence ID" value="TGL20855.1"/>
    <property type="molecule type" value="Genomic_DNA"/>
</dbReference>
<comment type="caution">
    <text evidence="1">The sequence shown here is derived from an EMBL/GenBank/DDBJ whole genome shotgun (WGS) entry which is preliminary data.</text>
</comment>
<gene>
    <name evidence="1" type="ORF">EHQ46_10195</name>
</gene>
<evidence type="ECO:0000313" key="1">
    <source>
        <dbReference type="EMBL" id="TGL20855.1"/>
    </source>
</evidence>
<protein>
    <submittedName>
        <fullName evidence="1">Uncharacterized protein</fullName>
    </submittedName>
</protein>
<reference evidence="2" key="1">
    <citation type="journal article" date="2019" name="PLoS Negl. Trop. Dis.">
        <title>Revisiting the worldwide diversity of Leptospira species in the environment.</title>
        <authorList>
            <person name="Vincent A.T."/>
            <person name="Schiettekatte O."/>
            <person name="Bourhy P."/>
            <person name="Veyrier F.J."/>
            <person name="Picardeau M."/>
        </authorList>
    </citation>
    <scope>NUCLEOTIDE SEQUENCE [LARGE SCALE GENOMIC DNA]</scope>
    <source>
        <strain evidence="2">201800272</strain>
    </source>
</reference>
<sequence length="145" mass="16140">MNAKKSKQGKQKRIVSAVLLTTFAFVLVCAAGFFPCPKIGFTNGEPELGASQEFVMPCHPDSQEEATPNGKSNGDSCQCDEISNSESFTFQIEFSKLVRVSLQKLYVLSHLDLPVLNFEWQKSLSLSESIPNKIQLQQKTIRLLI</sequence>
<proteinExistence type="predicted"/>
<keyword evidence="2" id="KW-1185">Reference proteome</keyword>
<evidence type="ECO:0000313" key="2">
    <source>
        <dbReference type="Proteomes" id="UP000298200"/>
    </source>
</evidence>
<accession>A0ABY2M521</accession>
<dbReference type="Proteomes" id="UP000298200">
    <property type="component" value="Unassembled WGS sequence"/>
</dbReference>
<dbReference type="RefSeq" id="WP_135635410.1">
    <property type="nucleotide sequence ID" value="NZ_RQFU01000016.1"/>
</dbReference>
<name>A0ABY2M521_9LEPT</name>
<organism evidence="1 2">
    <name type="scientific">Leptospira yanagawae</name>
    <dbReference type="NCBI Taxonomy" id="293069"/>
    <lineage>
        <taxon>Bacteria</taxon>
        <taxon>Pseudomonadati</taxon>
        <taxon>Spirochaetota</taxon>
        <taxon>Spirochaetia</taxon>
        <taxon>Leptospirales</taxon>
        <taxon>Leptospiraceae</taxon>
        <taxon>Leptospira</taxon>
    </lineage>
</organism>